<accession>A0A8J6K6E5</accession>
<evidence type="ECO:0000313" key="2">
    <source>
        <dbReference type="Proteomes" id="UP000770717"/>
    </source>
</evidence>
<organism evidence="1 2">
    <name type="scientific">Eleutherodactylus coqui</name>
    <name type="common">Puerto Rican coqui</name>
    <dbReference type="NCBI Taxonomy" id="57060"/>
    <lineage>
        <taxon>Eukaryota</taxon>
        <taxon>Metazoa</taxon>
        <taxon>Chordata</taxon>
        <taxon>Craniata</taxon>
        <taxon>Vertebrata</taxon>
        <taxon>Euteleostomi</taxon>
        <taxon>Amphibia</taxon>
        <taxon>Batrachia</taxon>
        <taxon>Anura</taxon>
        <taxon>Neobatrachia</taxon>
        <taxon>Hyloidea</taxon>
        <taxon>Eleutherodactylidae</taxon>
        <taxon>Eleutherodactylinae</taxon>
        <taxon>Eleutherodactylus</taxon>
        <taxon>Eleutherodactylus</taxon>
    </lineage>
</organism>
<gene>
    <name evidence="1" type="ORF">GDO78_010659</name>
</gene>
<name>A0A8J6K6E5_ELECQ</name>
<protein>
    <submittedName>
        <fullName evidence="1">Uncharacterized protein</fullName>
    </submittedName>
</protein>
<evidence type="ECO:0000313" key="1">
    <source>
        <dbReference type="EMBL" id="KAG9481537.1"/>
    </source>
</evidence>
<sequence length="148" mass="16690">MEQNKSACFNSCADTHASLWTGSFAYLPQIRFTHGHWTQVCPYSMLYKPLPQVRNFYNGQEIPGFILTPLSQKSQELIGDYQTDGASYSFSFAQPHYGATQKKKSLLMVRKGLYSHSPRPCWFNKVGVVPTLILSLTVKYTIPISATS</sequence>
<dbReference type="Proteomes" id="UP000770717">
    <property type="component" value="Unassembled WGS sequence"/>
</dbReference>
<dbReference type="AlphaFoldDB" id="A0A8J6K6E5"/>
<keyword evidence="2" id="KW-1185">Reference proteome</keyword>
<proteinExistence type="predicted"/>
<dbReference type="EMBL" id="WNTK01000006">
    <property type="protein sequence ID" value="KAG9481537.1"/>
    <property type="molecule type" value="Genomic_DNA"/>
</dbReference>
<comment type="caution">
    <text evidence="1">The sequence shown here is derived from an EMBL/GenBank/DDBJ whole genome shotgun (WGS) entry which is preliminary data.</text>
</comment>
<reference evidence="1" key="1">
    <citation type="thesis" date="2020" institute="ProQuest LLC" country="789 East Eisenhower Parkway, Ann Arbor, MI, USA">
        <title>Comparative Genomics and Chromosome Evolution.</title>
        <authorList>
            <person name="Mudd A.B."/>
        </authorList>
    </citation>
    <scope>NUCLEOTIDE SEQUENCE</scope>
    <source>
        <strain evidence="1">HN-11 Male</strain>
        <tissue evidence="1">Kidney and liver</tissue>
    </source>
</reference>